<dbReference type="SUPFAM" id="SSF81901">
    <property type="entry name" value="HCP-like"/>
    <property type="match status" value="1"/>
</dbReference>
<reference evidence="2 3" key="1">
    <citation type="submission" date="2020-03" db="EMBL/GenBank/DDBJ databases">
        <authorList>
            <person name="Sun Q."/>
        </authorList>
    </citation>
    <scope>NUCLEOTIDE SEQUENCE [LARGE SCALE GENOMIC DNA]</scope>
    <source>
        <strain evidence="2 3">JC162</strain>
    </source>
</reference>
<dbReference type="RefSeq" id="WP_170055280.1">
    <property type="nucleotide sequence ID" value="NZ_JABBKX010000006.1"/>
</dbReference>
<accession>A0A848EHY8</accession>
<evidence type="ECO:0000313" key="3">
    <source>
        <dbReference type="Proteomes" id="UP000548582"/>
    </source>
</evidence>
<keyword evidence="3" id="KW-1185">Reference proteome</keyword>
<proteinExistence type="predicted"/>
<dbReference type="Pfam" id="PF14559">
    <property type="entry name" value="TPR_19"/>
    <property type="match status" value="2"/>
</dbReference>
<protein>
    <submittedName>
        <fullName evidence="2">Poly-beta-1,6 N-acetyl-D-glucosamine export porin PgaA</fullName>
    </submittedName>
</protein>
<evidence type="ECO:0000313" key="2">
    <source>
        <dbReference type="EMBL" id="NMJ43055.1"/>
    </source>
</evidence>
<dbReference type="InterPro" id="IPR049003">
    <property type="entry name" value="PgaA_barrel"/>
</dbReference>
<dbReference type="InterPro" id="IPR019734">
    <property type="entry name" value="TPR_rpt"/>
</dbReference>
<dbReference type="AlphaFoldDB" id="A0A848EHY8"/>
<organism evidence="2 3">
    <name type="scientific">Neoroseomonas marina</name>
    <dbReference type="NCBI Taxonomy" id="1232220"/>
    <lineage>
        <taxon>Bacteria</taxon>
        <taxon>Pseudomonadati</taxon>
        <taxon>Pseudomonadota</taxon>
        <taxon>Alphaproteobacteria</taxon>
        <taxon>Acetobacterales</taxon>
        <taxon>Acetobacteraceae</taxon>
        <taxon>Neoroseomonas</taxon>
    </lineage>
</organism>
<dbReference type="NCBIfam" id="TIGR03939">
    <property type="entry name" value="PGA_TPR_OMP"/>
    <property type="match status" value="1"/>
</dbReference>
<comment type="caution">
    <text evidence="2">The sequence shown here is derived from an EMBL/GenBank/DDBJ whole genome shotgun (WGS) entry which is preliminary data.</text>
</comment>
<feature type="domain" description="PgaA membrane beta barrel" evidence="1">
    <location>
        <begin position="536"/>
        <end position="824"/>
    </location>
</feature>
<gene>
    <name evidence="2" type="primary">pgaA</name>
    <name evidence="2" type="ORF">GWK16_17535</name>
</gene>
<dbReference type="Pfam" id="PF13432">
    <property type="entry name" value="TPR_16"/>
    <property type="match status" value="1"/>
</dbReference>
<dbReference type="InterPro" id="IPR023870">
    <property type="entry name" value="PGA_export_porin_PgaA"/>
</dbReference>
<sequence length="824" mass="89464">MSAARAGRLDEGRRLLEAALAAAPSDRGTLADLVVVLSWAGRDREALARFDSLGAAGAPAYAIAAAAVSARRIGQAARAVQLYQAAIAGGDRSTETRIGLALAEAARGDGAAARAALAEAEAADPSNPRLRQAARDVEALLRPDPAAEARRVRALAQSAGPDQAVTAARLAASGGNAGSAAAMADALMDLRRPFDALAVLEPALLRAPRDPALRRREALALAAVGAPELALVRAASVPGALRPAEERRIRGAANAFLVRWGAQIESPTPRDPAARYARTDAAIAALDAAIAAWTPLGPEAADAVRAARTDRLVALRDRTRMEEVIAEAARLREGGELPPYAREAVGDALLSRRRPEEAEAEYRAVLAADPGALAPSVGLFYALSEQRRWTEAQQVVQRLDREIPAWRALRGPEPPVAEWDRLQVDTAGILWRMWGDDLAGAEAVVDPLASAAAMNASLRSLRGDIWRLRGWPDQALEEYETALTNAPDDLDLRLGRAEALLDRRRYAEAREEIRVLGEQYPENTAVQRLQRRQAIRDMWELEATVRGGLGRDSSKPELDVGVRLYTPPIAENWRAFSGALLRTGDTNNGSLTTYRAVAGLEWRSPDIVVSGGVTIDWEGVDRGGAFVDAALRLSDQWTIDAGGQLTAADTPLAALRAGVYADSARIGATWRQSDLREAAAYVRVMQFSDDNTRWIGFARWQERVMNLPDWKLDIQPYAYASSNTRQDVPYYSPERDLEVAATAALTWIPWKRYERDLRVRFVVTAGGYWQEGFGWSPVLAARWENEHTLSDTLSVVYGAGWVRRDYDGQAEDSGSVVGGLRWRF</sequence>
<dbReference type="SMART" id="SM00028">
    <property type="entry name" value="TPR"/>
    <property type="match status" value="3"/>
</dbReference>
<dbReference type="InterPro" id="IPR011990">
    <property type="entry name" value="TPR-like_helical_dom_sf"/>
</dbReference>
<dbReference type="Pfam" id="PF21197">
    <property type="entry name" value="PgaA_barrel"/>
    <property type="match status" value="1"/>
</dbReference>
<evidence type="ECO:0000259" key="1">
    <source>
        <dbReference type="Pfam" id="PF21197"/>
    </source>
</evidence>
<dbReference type="GO" id="GO:1901515">
    <property type="term" value="F:poly-beta-1,6-N-acetyl-D-glucosamine transmembrane transporter activity"/>
    <property type="evidence" value="ECO:0007669"/>
    <property type="project" value="InterPro"/>
</dbReference>
<dbReference type="SUPFAM" id="SSF48452">
    <property type="entry name" value="TPR-like"/>
    <property type="match status" value="1"/>
</dbReference>
<dbReference type="Gene3D" id="1.25.40.10">
    <property type="entry name" value="Tetratricopeptide repeat domain"/>
    <property type="match status" value="3"/>
</dbReference>
<name>A0A848EHY8_9PROT</name>
<dbReference type="Proteomes" id="UP000548582">
    <property type="component" value="Unassembled WGS sequence"/>
</dbReference>
<dbReference type="EMBL" id="JABBKX010000006">
    <property type="protein sequence ID" value="NMJ43055.1"/>
    <property type="molecule type" value="Genomic_DNA"/>
</dbReference>